<feature type="transmembrane region" description="Helical" evidence="1">
    <location>
        <begin position="51"/>
        <end position="70"/>
    </location>
</feature>
<keyword evidence="1" id="KW-0472">Membrane</keyword>
<keyword evidence="1" id="KW-0812">Transmembrane</keyword>
<name>A0ABT7ELX4_9GAMM</name>
<feature type="transmembrane region" description="Helical" evidence="1">
    <location>
        <begin position="76"/>
        <end position="102"/>
    </location>
</feature>
<dbReference type="RefSeq" id="WP_211011704.1">
    <property type="nucleotide sequence ID" value="NZ_JASJUT010000005.1"/>
</dbReference>
<evidence type="ECO:0000256" key="1">
    <source>
        <dbReference type="SAM" id="Phobius"/>
    </source>
</evidence>
<keyword evidence="1" id="KW-1133">Transmembrane helix</keyword>
<keyword evidence="3" id="KW-1185">Reference proteome</keyword>
<dbReference type="Proteomes" id="UP001231915">
    <property type="component" value="Unassembled WGS sequence"/>
</dbReference>
<reference evidence="2 3" key="1">
    <citation type="submission" date="2023-05" db="EMBL/GenBank/DDBJ databases">
        <title>Pseudoalteromonas ardens sp. nov., Pseudoalteromonas obscura sp. nov., and Pseudoalteromonas umbrosa sp. nov., isolated from the coral Montipora capitata.</title>
        <authorList>
            <person name="Thomas E.M."/>
            <person name="Smith E.M."/>
            <person name="Papke E."/>
            <person name="Shlafstein M.D."/>
            <person name="Oline D.K."/>
            <person name="Videau P."/>
            <person name="Saw J.H."/>
            <person name="Strangman W.K."/>
            <person name="Ushijima B."/>
        </authorList>
    </citation>
    <scope>NUCLEOTIDE SEQUENCE [LARGE SCALE GENOMIC DNA]</scope>
    <source>
        <strain evidence="2 3">P94</strain>
    </source>
</reference>
<comment type="caution">
    <text evidence="2">The sequence shown here is derived from an EMBL/GenBank/DDBJ whole genome shotgun (WGS) entry which is preliminary data.</text>
</comment>
<proteinExistence type="predicted"/>
<feature type="transmembrane region" description="Helical" evidence="1">
    <location>
        <begin position="122"/>
        <end position="143"/>
    </location>
</feature>
<organism evidence="2 3">
    <name type="scientific">Pseudoalteromonas obscura</name>
    <dbReference type="NCBI Taxonomy" id="3048491"/>
    <lineage>
        <taxon>Bacteria</taxon>
        <taxon>Pseudomonadati</taxon>
        <taxon>Pseudomonadota</taxon>
        <taxon>Gammaproteobacteria</taxon>
        <taxon>Alteromonadales</taxon>
        <taxon>Pseudoalteromonadaceae</taxon>
        <taxon>Pseudoalteromonas</taxon>
    </lineage>
</organism>
<evidence type="ECO:0000313" key="3">
    <source>
        <dbReference type="Proteomes" id="UP001231915"/>
    </source>
</evidence>
<feature type="transmembrane region" description="Helical" evidence="1">
    <location>
        <begin position="12"/>
        <end position="39"/>
    </location>
</feature>
<sequence>MSVLRISCAISMIIALVFVYSYDWVFMSLATISCCFGVLLFRIDNINAKSIATLILAMSLFEFTSFNYLIPLESDTLPMIWLGTIVYGVQFTLFLSTCLLLLLRVRLTKHFFNQVPHVAPTYAEGLIAFSLFLTAILMALMLIENLLRNVVDLGFNYDFFSVLTKLTIIYDSYEIIAYTLRAILCALLISMLFVVEIDTSKLQEPAEIGS</sequence>
<gene>
    <name evidence="2" type="ORF">QNM18_13280</name>
</gene>
<protein>
    <submittedName>
        <fullName evidence="2">Uncharacterized protein</fullName>
    </submittedName>
</protein>
<feature type="transmembrane region" description="Helical" evidence="1">
    <location>
        <begin position="175"/>
        <end position="195"/>
    </location>
</feature>
<dbReference type="PROSITE" id="PS51257">
    <property type="entry name" value="PROKAR_LIPOPROTEIN"/>
    <property type="match status" value="1"/>
</dbReference>
<evidence type="ECO:0000313" key="2">
    <source>
        <dbReference type="EMBL" id="MDK2596027.1"/>
    </source>
</evidence>
<dbReference type="EMBL" id="JASJUT010000005">
    <property type="protein sequence ID" value="MDK2596027.1"/>
    <property type="molecule type" value="Genomic_DNA"/>
</dbReference>
<accession>A0ABT7ELX4</accession>